<keyword evidence="3" id="KW-0501">Molybdenum cofactor biosynthesis</keyword>
<evidence type="ECO:0000313" key="6">
    <source>
        <dbReference type="EMBL" id="MBC3767395.1"/>
    </source>
</evidence>
<proteinExistence type="inferred from homology"/>
<gene>
    <name evidence="6" type="primary">moaD</name>
    <name evidence="6" type="ORF">H8B19_16070</name>
</gene>
<dbReference type="NCBIfam" id="TIGR01682">
    <property type="entry name" value="moaD"/>
    <property type="match status" value="1"/>
</dbReference>
<sequence length="82" mass="8967">MVKVKFFARLREQLQCSELEVELAESTSIAQLKHKLVDGNPNWQQALASGDLLCALNQTLCSSDTVLSDNDEVAFFPPVTGG</sequence>
<evidence type="ECO:0000313" key="7">
    <source>
        <dbReference type="Proteomes" id="UP000601768"/>
    </source>
</evidence>
<comment type="caution">
    <text evidence="6">The sequence shown here is derived from an EMBL/GenBank/DDBJ whole genome shotgun (WGS) entry which is preliminary data.</text>
</comment>
<evidence type="ECO:0000256" key="4">
    <source>
        <dbReference type="ARBA" id="ARBA00024200"/>
    </source>
</evidence>
<dbReference type="PANTHER" id="PTHR33359:SF1">
    <property type="entry name" value="MOLYBDOPTERIN SYNTHASE SULFUR CARRIER SUBUNIT"/>
    <property type="match status" value="1"/>
</dbReference>
<name>A0A8J6IU30_9ALTE</name>
<protein>
    <recommendedName>
        <fullName evidence="5">Molybdopterin synthase sulfur carrier subunit</fullName>
    </recommendedName>
</protein>
<accession>A0A8J6IU30</accession>
<dbReference type="UniPathway" id="UPA00344"/>
<keyword evidence="2" id="KW-0547">Nucleotide-binding</keyword>
<reference evidence="6" key="1">
    <citation type="journal article" date="2018" name="Int. J. Syst. Evol. Microbiol.">
        <title>Neptunicella marina gen. nov., sp. nov., isolated from surface seawater.</title>
        <authorList>
            <person name="Liu X."/>
            <person name="Lai Q."/>
            <person name="Du Y."/>
            <person name="Zhang X."/>
            <person name="Liu Z."/>
            <person name="Sun F."/>
            <person name="Shao Z."/>
        </authorList>
    </citation>
    <scope>NUCLEOTIDE SEQUENCE</scope>
    <source>
        <strain evidence="6">S27-2</strain>
    </source>
</reference>
<organism evidence="6 7">
    <name type="scientific">Neptunicella marina</name>
    <dbReference type="NCBI Taxonomy" id="2125989"/>
    <lineage>
        <taxon>Bacteria</taxon>
        <taxon>Pseudomonadati</taxon>
        <taxon>Pseudomonadota</taxon>
        <taxon>Gammaproteobacteria</taxon>
        <taxon>Alteromonadales</taxon>
        <taxon>Alteromonadaceae</taxon>
        <taxon>Neptunicella</taxon>
    </lineage>
</organism>
<dbReference type="Gene3D" id="3.10.20.30">
    <property type="match status" value="1"/>
</dbReference>
<dbReference type="Proteomes" id="UP000601768">
    <property type="component" value="Unassembled WGS sequence"/>
</dbReference>
<dbReference type="GO" id="GO:0006777">
    <property type="term" value="P:Mo-molybdopterin cofactor biosynthetic process"/>
    <property type="evidence" value="ECO:0007669"/>
    <property type="project" value="UniProtKB-KW"/>
</dbReference>
<dbReference type="InterPro" id="IPR012675">
    <property type="entry name" value="Beta-grasp_dom_sf"/>
</dbReference>
<dbReference type="CDD" id="cd00754">
    <property type="entry name" value="Ubl_MoaD"/>
    <property type="match status" value="1"/>
</dbReference>
<dbReference type="AlphaFoldDB" id="A0A8J6IU30"/>
<dbReference type="PANTHER" id="PTHR33359">
    <property type="entry name" value="MOLYBDOPTERIN SYNTHASE SULFUR CARRIER SUBUNIT"/>
    <property type="match status" value="1"/>
</dbReference>
<dbReference type="GO" id="GO:1990133">
    <property type="term" value="C:molybdopterin adenylyltransferase complex"/>
    <property type="evidence" value="ECO:0007669"/>
    <property type="project" value="TreeGrafter"/>
</dbReference>
<dbReference type="RefSeq" id="WP_186507914.1">
    <property type="nucleotide sequence ID" value="NZ_JACNEP010000017.1"/>
</dbReference>
<dbReference type="EMBL" id="JACNEP010000017">
    <property type="protein sequence ID" value="MBC3767395.1"/>
    <property type="molecule type" value="Genomic_DNA"/>
</dbReference>
<evidence type="ECO:0000256" key="2">
    <source>
        <dbReference type="ARBA" id="ARBA00022741"/>
    </source>
</evidence>
<comment type="similarity">
    <text evidence="4">Belongs to the MoaD family.</text>
</comment>
<comment type="pathway">
    <text evidence="1">Cofactor biosynthesis; molybdopterin biosynthesis.</text>
</comment>
<evidence type="ECO:0000256" key="5">
    <source>
        <dbReference type="ARBA" id="ARBA00024247"/>
    </source>
</evidence>
<dbReference type="Pfam" id="PF02597">
    <property type="entry name" value="ThiS"/>
    <property type="match status" value="1"/>
</dbReference>
<dbReference type="InterPro" id="IPR016155">
    <property type="entry name" value="Mopterin_synth/thiamin_S_b"/>
</dbReference>
<evidence type="ECO:0000256" key="1">
    <source>
        <dbReference type="ARBA" id="ARBA00005046"/>
    </source>
</evidence>
<dbReference type="InterPro" id="IPR003749">
    <property type="entry name" value="ThiS/MoaD-like"/>
</dbReference>
<keyword evidence="7" id="KW-1185">Reference proteome</keyword>
<evidence type="ECO:0000256" key="3">
    <source>
        <dbReference type="ARBA" id="ARBA00023150"/>
    </source>
</evidence>
<dbReference type="GO" id="GO:0000166">
    <property type="term" value="F:nucleotide binding"/>
    <property type="evidence" value="ECO:0007669"/>
    <property type="project" value="UniProtKB-KW"/>
</dbReference>
<reference evidence="6" key="2">
    <citation type="submission" date="2020-08" db="EMBL/GenBank/DDBJ databases">
        <authorList>
            <person name="Lai Q."/>
        </authorList>
    </citation>
    <scope>NUCLEOTIDE SEQUENCE</scope>
    <source>
        <strain evidence="6">S27-2</strain>
    </source>
</reference>
<dbReference type="InterPro" id="IPR044672">
    <property type="entry name" value="MOCS2A"/>
</dbReference>
<dbReference type="FunFam" id="3.10.20.30:FF:000010">
    <property type="entry name" value="Molybdopterin synthase sulfur carrier subunit"/>
    <property type="match status" value="1"/>
</dbReference>
<dbReference type="SUPFAM" id="SSF54285">
    <property type="entry name" value="MoaD/ThiS"/>
    <property type="match status" value="1"/>
</dbReference>